<evidence type="ECO:0000256" key="6">
    <source>
        <dbReference type="ARBA" id="ARBA00023136"/>
    </source>
</evidence>
<dbReference type="SUPFAM" id="SSF48726">
    <property type="entry name" value="Immunoglobulin"/>
    <property type="match status" value="4"/>
</dbReference>
<dbReference type="InterPro" id="IPR003599">
    <property type="entry name" value="Ig_sub"/>
</dbReference>
<name>A0A8C3I2T0_CHRPI</name>
<dbReference type="AlphaFoldDB" id="A0A8C3I2T0"/>
<evidence type="ECO:0000256" key="3">
    <source>
        <dbReference type="ARBA" id="ARBA00022734"/>
    </source>
</evidence>
<keyword evidence="5" id="KW-1133">Transmembrane helix</keyword>
<dbReference type="OMA" id="ASTHWIN"/>
<dbReference type="Pfam" id="PF07679">
    <property type="entry name" value="I-set"/>
    <property type="match status" value="2"/>
</dbReference>
<dbReference type="Pfam" id="PF07686">
    <property type="entry name" value="V-set"/>
    <property type="match status" value="1"/>
</dbReference>
<dbReference type="SMART" id="SM00409">
    <property type="entry name" value="IG"/>
    <property type="match status" value="4"/>
</dbReference>
<comment type="similarity">
    <text evidence="8">Belongs to the immunoglobulin superfamily. SIGLEC (sialic acid binding Ig-like lectin) family.</text>
</comment>
<dbReference type="GO" id="GO:0033691">
    <property type="term" value="F:sialic acid binding"/>
    <property type="evidence" value="ECO:0007669"/>
    <property type="project" value="TreeGrafter"/>
</dbReference>
<evidence type="ECO:0000313" key="12">
    <source>
        <dbReference type="Ensembl" id="ENSCPBP00000027535.1"/>
    </source>
</evidence>
<keyword evidence="6" id="KW-0472">Membrane</keyword>
<evidence type="ECO:0000256" key="4">
    <source>
        <dbReference type="ARBA" id="ARBA00022889"/>
    </source>
</evidence>
<dbReference type="InterPro" id="IPR013162">
    <property type="entry name" value="CD80_C2-set"/>
</dbReference>
<dbReference type="InterPro" id="IPR013106">
    <property type="entry name" value="Ig_V-set"/>
</dbReference>
<dbReference type="Pfam" id="PF08205">
    <property type="entry name" value="C2-set_2"/>
    <property type="match status" value="1"/>
</dbReference>
<feature type="signal peptide" evidence="10">
    <location>
        <begin position="1"/>
        <end position="20"/>
    </location>
</feature>
<feature type="domain" description="Ig-like" evidence="11">
    <location>
        <begin position="350"/>
        <end position="434"/>
    </location>
</feature>
<keyword evidence="10" id="KW-0732">Signal</keyword>
<dbReference type="PANTHER" id="PTHR12035">
    <property type="entry name" value="SIALIC ACID BINDING IMMUNOGLOBULIN-LIKE LECTIN"/>
    <property type="match status" value="1"/>
</dbReference>
<dbReference type="InterPro" id="IPR003598">
    <property type="entry name" value="Ig_sub2"/>
</dbReference>
<evidence type="ECO:0000256" key="8">
    <source>
        <dbReference type="ARBA" id="ARBA00038361"/>
    </source>
</evidence>
<evidence type="ECO:0000256" key="5">
    <source>
        <dbReference type="ARBA" id="ARBA00022989"/>
    </source>
</evidence>
<dbReference type="SMART" id="SM00408">
    <property type="entry name" value="IGc2"/>
    <property type="match status" value="2"/>
</dbReference>
<keyword evidence="13" id="KW-1185">Reference proteome</keyword>
<dbReference type="GeneTree" id="ENSGT01150000286907"/>
<evidence type="ECO:0000256" key="7">
    <source>
        <dbReference type="ARBA" id="ARBA00023157"/>
    </source>
</evidence>
<dbReference type="InterPro" id="IPR013098">
    <property type="entry name" value="Ig_I-set"/>
</dbReference>
<comment type="subcellular location">
    <subcellularLocation>
        <location evidence="1">Membrane</location>
        <topology evidence="1">Single-pass type I membrane protein</topology>
    </subcellularLocation>
</comment>
<dbReference type="PANTHER" id="PTHR12035:SF125">
    <property type="entry name" value="SIALIC ACID-BINDING IG-LIKE LECTIN 5"/>
    <property type="match status" value="1"/>
</dbReference>
<organism evidence="12 13">
    <name type="scientific">Chrysemys picta bellii</name>
    <name type="common">Western painted turtle</name>
    <name type="synonym">Emys bellii</name>
    <dbReference type="NCBI Taxonomy" id="8478"/>
    <lineage>
        <taxon>Eukaryota</taxon>
        <taxon>Metazoa</taxon>
        <taxon>Chordata</taxon>
        <taxon>Craniata</taxon>
        <taxon>Vertebrata</taxon>
        <taxon>Euteleostomi</taxon>
        <taxon>Archelosauria</taxon>
        <taxon>Testudinata</taxon>
        <taxon>Testudines</taxon>
        <taxon>Cryptodira</taxon>
        <taxon>Durocryptodira</taxon>
        <taxon>Testudinoidea</taxon>
        <taxon>Emydidae</taxon>
        <taxon>Chrysemys</taxon>
    </lineage>
</organism>
<dbReference type="GO" id="GO:0030246">
    <property type="term" value="F:carbohydrate binding"/>
    <property type="evidence" value="ECO:0007669"/>
    <property type="project" value="UniProtKB-KW"/>
</dbReference>
<evidence type="ECO:0000256" key="9">
    <source>
        <dbReference type="SAM" id="MobiDB-lite"/>
    </source>
</evidence>
<dbReference type="InterPro" id="IPR013783">
    <property type="entry name" value="Ig-like_fold"/>
</dbReference>
<dbReference type="Gene3D" id="2.60.40.10">
    <property type="entry name" value="Immunoglobulins"/>
    <property type="match status" value="4"/>
</dbReference>
<reference evidence="12" key="2">
    <citation type="submission" date="2025-09" db="UniProtKB">
        <authorList>
            <consortium name="Ensembl"/>
        </authorList>
    </citation>
    <scope>IDENTIFICATION</scope>
</reference>
<dbReference type="Proteomes" id="UP000694380">
    <property type="component" value="Unplaced"/>
</dbReference>
<dbReference type="InterPro" id="IPR051036">
    <property type="entry name" value="SIGLEC"/>
</dbReference>
<keyword evidence="4" id="KW-0130">Cell adhesion</keyword>
<feature type="domain" description="Ig-like" evidence="11">
    <location>
        <begin position="149"/>
        <end position="232"/>
    </location>
</feature>
<feature type="domain" description="Ig-like" evidence="11">
    <location>
        <begin position="239"/>
        <end position="330"/>
    </location>
</feature>
<proteinExistence type="inferred from homology"/>
<keyword evidence="7" id="KW-1015">Disulfide bond</keyword>
<dbReference type="Ensembl" id="ENSCPBT00000032399.1">
    <property type="protein sequence ID" value="ENSCPBP00000027535.1"/>
    <property type="gene ID" value="ENSCPBG00000019467.1"/>
</dbReference>
<reference evidence="12" key="1">
    <citation type="submission" date="2025-08" db="UniProtKB">
        <authorList>
            <consortium name="Ensembl"/>
        </authorList>
    </citation>
    <scope>IDENTIFICATION</scope>
</reference>
<protein>
    <recommendedName>
        <fullName evidence="11">Ig-like domain-containing protein</fullName>
    </recommendedName>
</protein>
<keyword evidence="3" id="KW-0430">Lectin</keyword>
<feature type="region of interest" description="Disordered" evidence="9">
    <location>
        <begin position="467"/>
        <end position="488"/>
    </location>
</feature>
<dbReference type="InterPro" id="IPR007110">
    <property type="entry name" value="Ig-like_dom"/>
</dbReference>
<evidence type="ECO:0000259" key="11">
    <source>
        <dbReference type="PROSITE" id="PS50835"/>
    </source>
</evidence>
<accession>A0A8C3I2T0</accession>
<dbReference type="GO" id="GO:0005886">
    <property type="term" value="C:plasma membrane"/>
    <property type="evidence" value="ECO:0007669"/>
    <property type="project" value="TreeGrafter"/>
</dbReference>
<dbReference type="InterPro" id="IPR036179">
    <property type="entry name" value="Ig-like_dom_sf"/>
</dbReference>
<evidence type="ECO:0000256" key="1">
    <source>
        <dbReference type="ARBA" id="ARBA00004479"/>
    </source>
</evidence>
<feature type="chain" id="PRO_5034956646" description="Ig-like domain-containing protein" evidence="10">
    <location>
        <begin position="21"/>
        <end position="488"/>
    </location>
</feature>
<evidence type="ECO:0000313" key="13">
    <source>
        <dbReference type="Proteomes" id="UP000694380"/>
    </source>
</evidence>
<evidence type="ECO:0000256" key="2">
    <source>
        <dbReference type="ARBA" id="ARBA00022692"/>
    </source>
</evidence>
<keyword evidence="2" id="KW-0812">Transmembrane</keyword>
<sequence>LLLFPLLKMATLSKPGFTLAVPQSVSVQEGLCVLVPCNFTYPASYDTDNPSAQLYENWYKEPATVGQDPPVACSLTTVKVSQETQGRFRLTGDPVHGDCSLQISDARRTDAGRYFLNIEKGMLDYTYRSNSDGTAPPLTISVTGLTEKPEIQISPTRGMPGTLMAGEPVTVTCKAPGHCSGSPPQVTWMGPFNDTAQNVSAQLANGTWVHSSALRFTPTLGDNGKELVCNITYYPPQGPSTSRTIQLHVSSEGDIVSLETQEGDSLTLSCEAGSRPETTLSWAKGNESLSTGQGGAGHLELLNLSRGDAGEYRCWAKNSYGSASRALRVHVQCKALGGAMLQAVWQRVTPLKAECDIVSLETQGGDSLSLSCEAGSRADANLSWAKGNESLSSVQGGAGLLELLNLSRGDAGEYRCWAKNSYGSASRVLHVHVQCKALGGTVLQAVWQWVISAWCLCLASHSASQDSSHPPDQRCPGQGCHSTGPARP</sequence>
<dbReference type="GO" id="GO:0007155">
    <property type="term" value="P:cell adhesion"/>
    <property type="evidence" value="ECO:0007669"/>
    <property type="project" value="UniProtKB-KW"/>
</dbReference>
<evidence type="ECO:0000256" key="10">
    <source>
        <dbReference type="SAM" id="SignalP"/>
    </source>
</evidence>
<dbReference type="PROSITE" id="PS50835">
    <property type="entry name" value="IG_LIKE"/>
    <property type="match status" value="3"/>
</dbReference>